<dbReference type="AlphaFoldDB" id="A0A399D014"/>
<organism evidence="2 3">
    <name type="scientific">Mariniphaga sediminis</name>
    <dbReference type="NCBI Taxonomy" id="1628158"/>
    <lineage>
        <taxon>Bacteria</taxon>
        <taxon>Pseudomonadati</taxon>
        <taxon>Bacteroidota</taxon>
        <taxon>Bacteroidia</taxon>
        <taxon>Marinilabiliales</taxon>
        <taxon>Prolixibacteraceae</taxon>
        <taxon>Mariniphaga</taxon>
    </lineage>
</organism>
<dbReference type="Pfam" id="PF01522">
    <property type="entry name" value="Polysacc_deac_1"/>
    <property type="match status" value="1"/>
</dbReference>
<gene>
    <name evidence="2" type="ORF">D1164_10545</name>
</gene>
<accession>A0A399D014</accession>
<evidence type="ECO:0000313" key="3">
    <source>
        <dbReference type="Proteomes" id="UP000266441"/>
    </source>
</evidence>
<dbReference type="Gene3D" id="3.20.20.370">
    <property type="entry name" value="Glycoside hydrolase/deacetylase"/>
    <property type="match status" value="1"/>
</dbReference>
<dbReference type="GO" id="GO:0016810">
    <property type="term" value="F:hydrolase activity, acting on carbon-nitrogen (but not peptide) bonds"/>
    <property type="evidence" value="ECO:0007669"/>
    <property type="project" value="InterPro"/>
</dbReference>
<dbReference type="OrthoDB" id="9806342at2"/>
<dbReference type="GO" id="GO:0005975">
    <property type="term" value="P:carbohydrate metabolic process"/>
    <property type="evidence" value="ECO:0007669"/>
    <property type="project" value="InterPro"/>
</dbReference>
<dbReference type="PROSITE" id="PS51677">
    <property type="entry name" value="NODB"/>
    <property type="match status" value="1"/>
</dbReference>
<protein>
    <recommendedName>
        <fullName evidence="1">NodB homology domain-containing protein</fullName>
    </recommendedName>
</protein>
<dbReference type="InterPro" id="IPR002509">
    <property type="entry name" value="NODB_dom"/>
</dbReference>
<dbReference type="EMBL" id="QWET01000007">
    <property type="protein sequence ID" value="RIH65019.1"/>
    <property type="molecule type" value="Genomic_DNA"/>
</dbReference>
<evidence type="ECO:0000313" key="2">
    <source>
        <dbReference type="EMBL" id="RIH65019.1"/>
    </source>
</evidence>
<reference evidence="2 3" key="1">
    <citation type="journal article" date="2015" name="Int. J. Syst. Evol. Microbiol.">
        <title>Mariniphaga sediminis sp. nov., isolated from coastal sediment.</title>
        <authorList>
            <person name="Wang F.Q."/>
            <person name="Shen Q.Y."/>
            <person name="Chen G.J."/>
            <person name="Du Z.J."/>
        </authorList>
    </citation>
    <scope>NUCLEOTIDE SEQUENCE [LARGE SCALE GENOMIC DNA]</scope>
    <source>
        <strain evidence="2 3">SY21</strain>
    </source>
</reference>
<evidence type="ECO:0000259" key="1">
    <source>
        <dbReference type="PROSITE" id="PS51677"/>
    </source>
</evidence>
<sequence length="309" mass="35570">MNTKNQNKKESIENKTSFDVVFGFDMETDIGSYTPYYNGVQHGTPFILEVLEKHGVQATFFWTGHAAENNPNIVLQVKEAGHETGCHGLFHETLGDEIFPLPNNMPILPEEVEGRITRATNIVKEVSGTNPLSFRCPRLWGSTKVVHILEKLGYIADASFPLYFYGEPFVPYHPSGEDWTRQGEMNILEIPNFCDLTMESQDEYNRDRDQWPLFRTESAEFLMEKVENFISFVRSRDKRPVLCFYLHPWEFYPMPQGAISFGECSVKPLPFITKNCGPKAVKQFDELCRLLKERGGRFVTAKELAEEYK</sequence>
<keyword evidence="3" id="KW-1185">Reference proteome</keyword>
<dbReference type="RefSeq" id="WP_119349944.1">
    <property type="nucleotide sequence ID" value="NZ_QWET01000007.1"/>
</dbReference>
<dbReference type="Proteomes" id="UP000266441">
    <property type="component" value="Unassembled WGS sequence"/>
</dbReference>
<dbReference type="PANTHER" id="PTHR47561">
    <property type="entry name" value="POLYSACCHARIDE DEACETYLASE FAMILY PROTEIN (AFU_ORTHOLOGUE AFUA_6G05030)"/>
    <property type="match status" value="1"/>
</dbReference>
<feature type="domain" description="NodB homology" evidence="1">
    <location>
        <begin position="28"/>
        <end position="179"/>
    </location>
</feature>
<dbReference type="InterPro" id="IPR011330">
    <property type="entry name" value="Glyco_hydro/deAcase_b/a-brl"/>
</dbReference>
<name>A0A399D014_9BACT</name>
<dbReference type="SUPFAM" id="SSF88713">
    <property type="entry name" value="Glycoside hydrolase/deacetylase"/>
    <property type="match status" value="1"/>
</dbReference>
<proteinExistence type="predicted"/>
<dbReference type="PANTHER" id="PTHR47561:SF1">
    <property type="entry name" value="POLYSACCHARIDE DEACETYLASE FAMILY PROTEIN (AFU_ORTHOLOGUE AFUA_6G05030)"/>
    <property type="match status" value="1"/>
</dbReference>
<comment type="caution">
    <text evidence="2">The sequence shown here is derived from an EMBL/GenBank/DDBJ whole genome shotgun (WGS) entry which is preliminary data.</text>
</comment>